<feature type="domain" description="Peptidase M16 N-terminal" evidence="2">
    <location>
        <begin position="60"/>
        <end position="173"/>
    </location>
</feature>
<dbReference type="Gene3D" id="3.30.830.10">
    <property type="entry name" value="Metalloenzyme, LuxS/M16 peptidase-like"/>
    <property type="match status" value="2"/>
</dbReference>
<protein>
    <recommendedName>
        <fullName evidence="6">Insulinase family protein</fullName>
    </recommendedName>
</protein>
<feature type="domain" description="Peptidase M16 C-terminal" evidence="3">
    <location>
        <begin position="214"/>
        <end position="392"/>
    </location>
</feature>
<evidence type="ECO:0000256" key="1">
    <source>
        <dbReference type="SAM" id="SignalP"/>
    </source>
</evidence>
<keyword evidence="1" id="KW-0732">Signal</keyword>
<evidence type="ECO:0008006" key="6">
    <source>
        <dbReference type="Google" id="ProtNLM"/>
    </source>
</evidence>
<dbReference type="Proteomes" id="UP001500279">
    <property type="component" value="Unassembled WGS sequence"/>
</dbReference>
<gene>
    <name evidence="4" type="ORF">GCM10009107_44580</name>
</gene>
<dbReference type="InterPro" id="IPR011249">
    <property type="entry name" value="Metalloenz_LuxS/M16"/>
</dbReference>
<organism evidence="4 5">
    <name type="scientific">Ideonella azotifigens</name>
    <dbReference type="NCBI Taxonomy" id="513160"/>
    <lineage>
        <taxon>Bacteria</taxon>
        <taxon>Pseudomonadati</taxon>
        <taxon>Pseudomonadota</taxon>
        <taxon>Betaproteobacteria</taxon>
        <taxon>Burkholderiales</taxon>
        <taxon>Sphaerotilaceae</taxon>
        <taxon>Ideonella</taxon>
    </lineage>
</organism>
<feature type="chain" id="PRO_5045274817" description="Insulinase family protein" evidence="1">
    <location>
        <begin position="25"/>
        <end position="492"/>
    </location>
</feature>
<keyword evidence="5" id="KW-1185">Reference proteome</keyword>
<dbReference type="PANTHER" id="PTHR11851">
    <property type="entry name" value="METALLOPROTEASE"/>
    <property type="match status" value="1"/>
</dbReference>
<dbReference type="PANTHER" id="PTHR11851:SF224">
    <property type="entry name" value="PROCESSING PROTEASE"/>
    <property type="match status" value="1"/>
</dbReference>
<evidence type="ECO:0000259" key="3">
    <source>
        <dbReference type="Pfam" id="PF05193"/>
    </source>
</evidence>
<dbReference type="RefSeq" id="WP_231012908.1">
    <property type="nucleotide sequence ID" value="NZ_BAAAEW010000026.1"/>
</dbReference>
<dbReference type="InterPro" id="IPR011765">
    <property type="entry name" value="Pept_M16_N"/>
</dbReference>
<sequence length="492" mass="50653">MSRSLNLMLRPVAALLVTAFAAGAWGLTPGVDAPPEPGTPRPLVVPAFEEAKLPNGVRVVVAPRHALPIVSVSLHLRLGAAADTDGHAGLASLTAALRTKGATRNGKALDATQIARQAEALGSTLDSAADWRGSALTMTVATSKLADAAALITDATLHPTLSEAELGRLREQTADALKLSLSDPMALAGLAARRAWWGASVFGGSTTPASLARIQRKDVLAFHQQQLRPELATLVVSGDVTLEQAVALATRQLGAWKGNRMALPEPRNEPAAAVTPATVLVNLPGAGQSGVVVMAPSVAYDAPDRRVAQVAGAVLGGGYSARLNQEVRIKRGLSYGASAGQDFQAVGGLLSAATQTNNATAAQVVELMRGEVVKMGEAAPAAEELDARKATLVGNFGRQIETTGGLSAVAMDLIARGRPLSDAQKHAPEVMAVTAEQVRAYAAGHWTQASLRTVVVGDLSAAGDALKKLDDKALVLDAAQLDLEAPGLAKKP</sequence>
<reference evidence="5" key="1">
    <citation type="journal article" date="2019" name="Int. J. Syst. Evol. Microbiol.">
        <title>The Global Catalogue of Microorganisms (GCM) 10K type strain sequencing project: providing services to taxonomists for standard genome sequencing and annotation.</title>
        <authorList>
            <consortium name="The Broad Institute Genomics Platform"/>
            <consortium name="The Broad Institute Genome Sequencing Center for Infectious Disease"/>
            <person name="Wu L."/>
            <person name="Ma J."/>
        </authorList>
    </citation>
    <scope>NUCLEOTIDE SEQUENCE [LARGE SCALE GENOMIC DNA]</scope>
    <source>
        <strain evidence="5">JCM 15503</strain>
    </source>
</reference>
<dbReference type="Pfam" id="PF00675">
    <property type="entry name" value="Peptidase_M16"/>
    <property type="match status" value="1"/>
</dbReference>
<accession>A0ABP3VJC6</accession>
<evidence type="ECO:0000313" key="5">
    <source>
        <dbReference type="Proteomes" id="UP001500279"/>
    </source>
</evidence>
<proteinExistence type="predicted"/>
<comment type="caution">
    <text evidence="4">The sequence shown here is derived from an EMBL/GenBank/DDBJ whole genome shotgun (WGS) entry which is preliminary data.</text>
</comment>
<name>A0ABP3VJC6_9BURK</name>
<dbReference type="InterPro" id="IPR050361">
    <property type="entry name" value="MPP/UQCRC_Complex"/>
</dbReference>
<dbReference type="InterPro" id="IPR007863">
    <property type="entry name" value="Peptidase_M16_C"/>
</dbReference>
<dbReference type="Pfam" id="PF05193">
    <property type="entry name" value="Peptidase_M16_C"/>
    <property type="match status" value="1"/>
</dbReference>
<evidence type="ECO:0000259" key="2">
    <source>
        <dbReference type="Pfam" id="PF00675"/>
    </source>
</evidence>
<feature type="signal peptide" evidence="1">
    <location>
        <begin position="1"/>
        <end position="24"/>
    </location>
</feature>
<dbReference type="EMBL" id="BAAAEW010000026">
    <property type="protein sequence ID" value="GAA0761155.1"/>
    <property type="molecule type" value="Genomic_DNA"/>
</dbReference>
<evidence type="ECO:0000313" key="4">
    <source>
        <dbReference type="EMBL" id="GAA0761155.1"/>
    </source>
</evidence>
<dbReference type="SUPFAM" id="SSF63411">
    <property type="entry name" value="LuxS/MPP-like metallohydrolase"/>
    <property type="match status" value="2"/>
</dbReference>